<sequence>MDVARRTRTAGWPAVLRGLTALSGARLVAAIGDAPNRAAIIRLVGGVLVEPTDDWLEGRRYIGREISGAARMAVITTEGTDTEPRRRQSDSPPKQLN</sequence>
<dbReference type="EMBL" id="BAABAT010000103">
    <property type="protein sequence ID" value="GAA4264160.1"/>
    <property type="molecule type" value="Genomic_DNA"/>
</dbReference>
<dbReference type="RefSeq" id="WP_345144579.1">
    <property type="nucleotide sequence ID" value="NZ_BAABAT010000103.1"/>
</dbReference>
<organism evidence="2 3">
    <name type="scientific">Dactylosporangium darangshiense</name>
    <dbReference type="NCBI Taxonomy" id="579108"/>
    <lineage>
        <taxon>Bacteria</taxon>
        <taxon>Bacillati</taxon>
        <taxon>Actinomycetota</taxon>
        <taxon>Actinomycetes</taxon>
        <taxon>Micromonosporales</taxon>
        <taxon>Micromonosporaceae</taxon>
        <taxon>Dactylosporangium</taxon>
    </lineage>
</organism>
<gene>
    <name evidence="2" type="ORF">GCM10022255_115230</name>
</gene>
<evidence type="ECO:0000256" key="1">
    <source>
        <dbReference type="SAM" id="MobiDB-lite"/>
    </source>
</evidence>
<feature type="region of interest" description="Disordered" evidence="1">
    <location>
        <begin position="75"/>
        <end position="97"/>
    </location>
</feature>
<proteinExistence type="predicted"/>
<reference evidence="3" key="1">
    <citation type="journal article" date="2019" name="Int. J. Syst. Evol. Microbiol.">
        <title>The Global Catalogue of Microorganisms (GCM) 10K type strain sequencing project: providing services to taxonomists for standard genome sequencing and annotation.</title>
        <authorList>
            <consortium name="The Broad Institute Genomics Platform"/>
            <consortium name="The Broad Institute Genome Sequencing Center for Infectious Disease"/>
            <person name="Wu L."/>
            <person name="Ma J."/>
        </authorList>
    </citation>
    <scope>NUCLEOTIDE SEQUENCE [LARGE SCALE GENOMIC DNA]</scope>
    <source>
        <strain evidence="3">JCM 17441</strain>
    </source>
</reference>
<comment type="caution">
    <text evidence="2">The sequence shown here is derived from an EMBL/GenBank/DDBJ whole genome shotgun (WGS) entry which is preliminary data.</text>
</comment>
<name>A0ABP8DVV6_9ACTN</name>
<keyword evidence="3" id="KW-1185">Reference proteome</keyword>
<protein>
    <recommendedName>
        <fullName evidence="4">Transposase</fullName>
    </recommendedName>
</protein>
<evidence type="ECO:0000313" key="2">
    <source>
        <dbReference type="EMBL" id="GAA4264160.1"/>
    </source>
</evidence>
<evidence type="ECO:0008006" key="4">
    <source>
        <dbReference type="Google" id="ProtNLM"/>
    </source>
</evidence>
<accession>A0ABP8DVV6</accession>
<dbReference type="Proteomes" id="UP001500620">
    <property type="component" value="Unassembled WGS sequence"/>
</dbReference>
<evidence type="ECO:0000313" key="3">
    <source>
        <dbReference type="Proteomes" id="UP001500620"/>
    </source>
</evidence>